<proteinExistence type="predicted"/>
<organism evidence="2 3">
    <name type="scientific">Dreissena polymorpha</name>
    <name type="common">Zebra mussel</name>
    <name type="synonym">Mytilus polymorpha</name>
    <dbReference type="NCBI Taxonomy" id="45954"/>
    <lineage>
        <taxon>Eukaryota</taxon>
        <taxon>Metazoa</taxon>
        <taxon>Spiralia</taxon>
        <taxon>Lophotrochozoa</taxon>
        <taxon>Mollusca</taxon>
        <taxon>Bivalvia</taxon>
        <taxon>Autobranchia</taxon>
        <taxon>Heteroconchia</taxon>
        <taxon>Euheterodonta</taxon>
        <taxon>Imparidentia</taxon>
        <taxon>Neoheterodontei</taxon>
        <taxon>Myida</taxon>
        <taxon>Dreissenoidea</taxon>
        <taxon>Dreissenidae</taxon>
        <taxon>Dreissena</taxon>
    </lineage>
</organism>
<gene>
    <name evidence="2" type="ORF">DPMN_060001</name>
</gene>
<feature type="region of interest" description="Disordered" evidence="1">
    <location>
        <begin position="1"/>
        <end position="39"/>
    </location>
</feature>
<dbReference type="EMBL" id="JAIWYP010000013">
    <property type="protein sequence ID" value="KAH3717220.1"/>
    <property type="molecule type" value="Genomic_DNA"/>
</dbReference>
<sequence length="54" mass="6049">MMYFQLASFQKKRKKKRSSSENASGGAVRSDALSESAEGYLSPEEVLNLCIKNY</sequence>
<name>A0A9D4C4T3_DREPO</name>
<reference evidence="2" key="1">
    <citation type="journal article" date="2019" name="bioRxiv">
        <title>The Genome of the Zebra Mussel, Dreissena polymorpha: A Resource for Invasive Species Research.</title>
        <authorList>
            <person name="McCartney M.A."/>
            <person name="Auch B."/>
            <person name="Kono T."/>
            <person name="Mallez S."/>
            <person name="Zhang Y."/>
            <person name="Obille A."/>
            <person name="Becker A."/>
            <person name="Abrahante J.E."/>
            <person name="Garbe J."/>
            <person name="Badalamenti J.P."/>
            <person name="Herman A."/>
            <person name="Mangelson H."/>
            <person name="Liachko I."/>
            <person name="Sullivan S."/>
            <person name="Sone E.D."/>
            <person name="Koren S."/>
            <person name="Silverstein K.A.T."/>
            <person name="Beckman K.B."/>
            <person name="Gohl D.M."/>
        </authorList>
    </citation>
    <scope>NUCLEOTIDE SEQUENCE</scope>
    <source>
        <strain evidence="2">Duluth1</strain>
        <tissue evidence="2">Whole animal</tissue>
    </source>
</reference>
<dbReference type="Proteomes" id="UP000828390">
    <property type="component" value="Unassembled WGS sequence"/>
</dbReference>
<evidence type="ECO:0000313" key="2">
    <source>
        <dbReference type="EMBL" id="KAH3717220.1"/>
    </source>
</evidence>
<protein>
    <submittedName>
        <fullName evidence="2">Uncharacterized protein</fullName>
    </submittedName>
</protein>
<evidence type="ECO:0000256" key="1">
    <source>
        <dbReference type="SAM" id="MobiDB-lite"/>
    </source>
</evidence>
<reference evidence="2" key="2">
    <citation type="submission" date="2020-11" db="EMBL/GenBank/DDBJ databases">
        <authorList>
            <person name="McCartney M.A."/>
            <person name="Auch B."/>
            <person name="Kono T."/>
            <person name="Mallez S."/>
            <person name="Becker A."/>
            <person name="Gohl D.M."/>
            <person name="Silverstein K.A.T."/>
            <person name="Koren S."/>
            <person name="Bechman K.B."/>
            <person name="Herman A."/>
            <person name="Abrahante J.E."/>
            <person name="Garbe J."/>
        </authorList>
    </citation>
    <scope>NUCLEOTIDE SEQUENCE</scope>
    <source>
        <strain evidence="2">Duluth1</strain>
        <tissue evidence="2">Whole animal</tissue>
    </source>
</reference>
<keyword evidence="3" id="KW-1185">Reference proteome</keyword>
<accession>A0A9D4C4T3</accession>
<dbReference type="AlphaFoldDB" id="A0A9D4C4T3"/>
<evidence type="ECO:0000313" key="3">
    <source>
        <dbReference type="Proteomes" id="UP000828390"/>
    </source>
</evidence>
<comment type="caution">
    <text evidence="2">The sequence shown here is derived from an EMBL/GenBank/DDBJ whole genome shotgun (WGS) entry which is preliminary data.</text>
</comment>